<accession>A0AAW6CVC4</accession>
<dbReference type="PROSITE" id="PS00572">
    <property type="entry name" value="GLYCOSYL_HYDROL_F1_1"/>
    <property type="match status" value="1"/>
</dbReference>
<proteinExistence type="inferred from homology"/>
<dbReference type="Proteomes" id="UP001212981">
    <property type="component" value="Unassembled WGS sequence"/>
</dbReference>
<evidence type="ECO:0000256" key="4">
    <source>
        <dbReference type="PROSITE-ProRule" id="PRU10055"/>
    </source>
</evidence>
<dbReference type="PANTHER" id="PTHR10353:SF122">
    <property type="entry name" value="6-PHOSPHO-BETA-GLUCOSIDASE ASCB-RELATED"/>
    <property type="match status" value="1"/>
</dbReference>
<dbReference type="Gene3D" id="3.20.20.80">
    <property type="entry name" value="Glycosidases"/>
    <property type="match status" value="1"/>
</dbReference>
<reference evidence="6" key="1">
    <citation type="submission" date="2023-01" db="EMBL/GenBank/DDBJ databases">
        <title>Human gut microbiome strain richness.</title>
        <authorList>
            <person name="Chen-Liaw A."/>
        </authorList>
    </citation>
    <scope>NUCLEOTIDE SEQUENCE</scope>
    <source>
        <strain evidence="6">D8_m1001271B151109d0_201107</strain>
    </source>
</reference>
<evidence type="ECO:0000256" key="2">
    <source>
        <dbReference type="ARBA" id="ARBA00022801"/>
    </source>
</evidence>
<dbReference type="Pfam" id="PF00232">
    <property type="entry name" value="Glyco_hydro_1"/>
    <property type="match status" value="1"/>
</dbReference>
<name>A0AAW6CVC4_9FIRM</name>
<dbReference type="AlphaFoldDB" id="A0AAW6CVC4"/>
<evidence type="ECO:0000313" key="7">
    <source>
        <dbReference type="Proteomes" id="UP001212981"/>
    </source>
</evidence>
<feature type="active site" description="Nucleophile" evidence="4">
    <location>
        <position position="380"/>
    </location>
</feature>
<organism evidence="6 7">
    <name type="scientific">Faecalicoccus pleomorphus</name>
    <dbReference type="NCBI Taxonomy" id="1323"/>
    <lineage>
        <taxon>Bacteria</taxon>
        <taxon>Bacillati</taxon>
        <taxon>Bacillota</taxon>
        <taxon>Erysipelotrichia</taxon>
        <taxon>Erysipelotrichales</taxon>
        <taxon>Erysipelotrichaceae</taxon>
        <taxon>Faecalicoccus</taxon>
    </lineage>
</organism>
<dbReference type="InterPro" id="IPR001360">
    <property type="entry name" value="Glyco_hydro_1"/>
</dbReference>
<keyword evidence="2 6" id="KW-0378">Hydrolase</keyword>
<dbReference type="FunFam" id="3.20.20.80:FF:000004">
    <property type="entry name" value="Beta-glucosidase 6-phospho-beta-glucosidase"/>
    <property type="match status" value="1"/>
</dbReference>
<dbReference type="InterPro" id="IPR017853">
    <property type="entry name" value="GH"/>
</dbReference>
<dbReference type="GO" id="GO:0016052">
    <property type="term" value="P:carbohydrate catabolic process"/>
    <property type="evidence" value="ECO:0007669"/>
    <property type="project" value="TreeGrafter"/>
</dbReference>
<dbReference type="PANTHER" id="PTHR10353">
    <property type="entry name" value="GLYCOSYL HYDROLASE"/>
    <property type="match status" value="1"/>
</dbReference>
<dbReference type="RefSeq" id="WP_272002112.1">
    <property type="nucleotide sequence ID" value="NZ_JAQLXO010000009.1"/>
</dbReference>
<evidence type="ECO:0000256" key="3">
    <source>
        <dbReference type="ARBA" id="ARBA00023295"/>
    </source>
</evidence>
<evidence type="ECO:0000256" key="1">
    <source>
        <dbReference type="ARBA" id="ARBA00010838"/>
    </source>
</evidence>
<protein>
    <submittedName>
        <fullName evidence="6">Glycoside hydrolase family 1 protein</fullName>
    </submittedName>
</protein>
<keyword evidence="3" id="KW-0326">Glycosidase</keyword>
<dbReference type="InterPro" id="IPR018120">
    <property type="entry name" value="Glyco_hydro_1_AS"/>
</dbReference>
<dbReference type="GO" id="GO:0008422">
    <property type="term" value="F:beta-glucosidase activity"/>
    <property type="evidence" value="ECO:0007669"/>
    <property type="project" value="TreeGrafter"/>
</dbReference>
<evidence type="ECO:0000313" key="6">
    <source>
        <dbReference type="EMBL" id="MDB7982434.1"/>
    </source>
</evidence>
<comment type="caution">
    <text evidence="6">The sequence shown here is derived from an EMBL/GenBank/DDBJ whole genome shotgun (WGS) entry which is preliminary data.</text>
</comment>
<dbReference type="SUPFAM" id="SSF51445">
    <property type="entry name" value="(Trans)glycosidases"/>
    <property type="match status" value="1"/>
</dbReference>
<comment type="similarity">
    <text evidence="1 5">Belongs to the glycosyl hydrolase 1 family.</text>
</comment>
<sequence length="481" mass="55608">MRSTFPKDFLFGGAISACQAEGAWNVDGRSLTIPDVVKKIDPAKRKTFLQATITKNDVEEAKTANWKDYPKRWGIDFYHTYKEDIQLMKEMGFRVFRFSIALARVFPDLHIEKPNEKALAYYDDLVDTIVQAGMQPLVTLSHFDPPIAICEKYGGWYHRDMIDIFESYARLLLDRYHDKIKYWLPFNEINAAILAPFKGSAVLNDEENYEEKCWQAAHNQFVAAAKVVKYAHDNYPNCQMGCMVAYCQSYPYSCDPLDVLANDKFDQMTNLTFLDVQSKGKYPYFALHYFKEHSIYLPIEQDSSILLQGTVDWVGYSYYQSMLTADHTEGISSGNGNLKNGLVNPYLKSTEWGWQIDPVGLRILTNRMYDRYQKPLFILENGIGKVEQLNEEKTVNDTYRIDYLRQHLKALKQAIEDGCEVIGYAWWGPIDLISSGTSEMSKRYGFIYVDQDDEGNGTKERFKKESFYAYKEIIETNGENL</sequence>
<evidence type="ECO:0000256" key="5">
    <source>
        <dbReference type="RuleBase" id="RU003690"/>
    </source>
</evidence>
<gene>
    <name evidence="6" type="ORF">PND82_06360</name>
</gene>
<dbReference type="PRINTS" id="PR00131">
    <property type="entry name" value="GLHYDRLASE1"/>
</dbReference>
<dbReference type="GO" id="GO:0005829">
    <property type="term" value="C:cytosol"/>
    <property type="evidence" value="ECO:0007669"/>
    <property type="project" value="TreeGrafter"/>
</dbReference>
<dbReference type="EMBL" id="JAQLXO010000009">
    <property type="protein sequence ID" value="MDB7982434.1"/>
    <property type="molecule type" value="Genomic_DNA"/>
</dbReference>